<dbReference type="AlphaFoldDB" id="A0AAD6X2W1"/>
<organism evidence="7 8">
    <name type="scientific">Mycena alexandri</name>
    <dbReference type="NCBI Taxonomy" id="1745969"/>
    <lineage>
        <taxon>Eukaryota</taxon>
        <taxon>Fungi</taxon>
        <taxon>Dikarya</taxon>
        <taxon>Basidiomycota</taxon>
        <taxon>Agaricomycotina</taxon>
        <taxon>Agaricomycetes</taxon>
        <taxon>Agaricomycetidae</taxon>
        <taxon>Agaricales</taxon>
        <taxon>Marasmiineae</taxon>
        <taxon>Mycenaceae</taxon>
        <taxon>Mycena</taxon>
    </lineage>
</organism>
<name>A0AAD6X2W1_9AGAR</name>
<protein>
    <submittedName>
        <fullName evidence="7">Major facilitator superfamily domain-containing protein</fullName>
    </submittedName>
</protein>
<dbReference type="PANTHER" id="PTHR23502:SF60">
    <property type="entry name" value="MAJOR FACILITATOR SUPERFAMILY (MFS) PROFILE DOMAIN-CONTAINING PROTEIN-RELATED"/>
    <property type="match status" value="1"/>
</dbReference>
<dbReference type="GO" id="GO:0042908">
    <property type="term" value="P:xenobiotic transport"/>
    <property type="evidence" value="ECO:0007669"/>
    <property type="project" value="UniProtKB-ARBA"/>
</dbReference>
<keyword evidence="4 5" id="KW-0472">Membrane</keyword>
<feature type="transmembrane region" description="Helical" evidence="5">
    <location>
        <begin position="194"/>
        <end position="214"/>
    </location>
</feature>
<comment type="subcellular location">
    <subcellularLocation>
        <location evidence="1">Membrane</location>
        <topology evidence="1">Multi-pass membrane protein</topology>
    </subcellularLocation>
</comment>
<dbReference type="GO" id="GO:0005886">
    <property type="term" value="C:plasma membrane"/>
    <property type="evidence" value="ECO:0007669"/>
    <property type="project" value="TreeGrafter"/>
</dbReference>
<evidence type="ECO:0000256" key="2">
    <source>
        <dbReference type="ARBA" id="ARBA00022692"/>
    </source>
</evidence>
<dbReference type="InterPro" id="IPR011701">
    <property type="entry name" value="MFS"/>
</dbReference>
<evidence type="ECO:0000313" key="8">
    <source>
        <dbReference type="Proteomes" id="UP001218188"/>
    </source>
</evidence>
<dbReference type="EMBL" id="JARJCM010000063">
    <property type="protein sequence ID" value="KAJ7033665.1"/>
    <property type="molecule type" value="Genomic_DNA"/>
</dbReference>
<evidence type="ECO:0000256" key="5">
    <source>
        <dbReference type="SAM" id="Phobius"/>
    </source>
</evidence>
<sequence>MSVRRKKLGDNAQATQIDPAPFLLDAARTAWVSPYLSIRKKENSKIFKPSNSSLGMSSTRSSFTHVQEDSEVAFKIGGCAIPHETVPYFNPPPGCALSVPASKAELVDGWLCDPKHPRNWTTSKKWCSAAIVSLYMFVSPLSSSIMAPGLSEIRARYGIESQTVLSMTLSIFLLSFGIGPLILGPLSEMYGRKWVLHVGNLCSIIFHLGCAFAPSTEALLAFRFLAGFSGGAPSACGGAVISDLFAERERASAMAVYSLGPLIGPVVGPIAGGFIAETAGIKYVYFTLAGVTTLASLIGIPFLRETYAPLLKLRVMSLCPLDPEKVPRGAEGINPPCGKLHHLWINFSRPLMLLSHSFICFILSLYMAFMYGIYYLFFTTLNGFFTATYGFSTGITGLMYCGLGAGFILATTFGAKFSNALYTGLAEKNGGVGEPEMRIPPIFIGSIFVPIGLFWYGWSAQAKIHWIMPVIGSGLFGFGMMTTFLPIQLYLVDAFKYAASALSAAFLFRSLLGFSFPLFGNEMFAALGFGGGNSLLGGLATILGIPL</sequence>
<evidence type="ECO:0000256" key="3">
    <source>
        <dbReference type="ARBA" id="ARBA00022989"/>
    </source>
</evidence>
<dbReference type="SUPFAM" id="SSF103473">
    <property type="entry name" value="MFS general substrate transporter"/>
    <property type="match status" value="1"/>
</dbReference>
<feature type="domain" description="Major facilitator superfamily (MFS) profile" evidence="6">
    <location>
        <begin position="128"/>
        <end position="547"/>
    </location>
</feature>
<evidence type="ECO:0000259" key="6">
    <source>
        <dbReference type="PROSITE" id="PS50850"/>
    </source>
</evidence>
<keyword evidence="8" id="KW-1185">Reference proteome</keyword>
<dbReference type="PROSITE" id="PS00216">
    <property type="entry name" value="SUGAR_TRANSPORT_1"/>
    <property type="match status" value="1"/>
</dbReference>
<evidence type="ECO:0000313" key="7">
    <source>
        <dbReference type="EMBL" id="KAJ7033665.1"/>
    </source>
</evidence>
<dbReference type="InterPro" id="IPR036259">
    <property type="entry name" value="MFS_trans_sf"/>
</dbReference>
<reference evidence="7" key="1">
    <citation type="submission" date="2023-03" db="EMBL/GenBank/DDBJ databases">
        <title>Massive genome expansion in bonnet fungi (Mycena s.s.) driven by repeated elements and novel gene families across ecological guilds.</title>
        <authorList>
            <consortium name="Lawrence Berkeley National Laboratory"/>
            <person name="Harder C.B."/>
            <person name="Miyauchi S."/>
            <person name="Viragh M."/>
            <person name="Kuo A."/>
            <person name="Thoen E."/>
            <person name="Andreopoulos B."/>
            <person name="Lu D."/>
            <person name="Skrede I."/>
            <person name="Drula E."/>
            <person name="Henrissat B."/>
            <person name="Morin E."/>
            <person name="Kohler A."/>
            <person name="Barry K."/>
            <person name="LaButti K."/>
            <person name="Morin E."/>
            <person name="Salamov A."/>
            <person name="Lipzen A."/>
            <person name="Mereny Z."/>
            <person name="Hegedus B."/>
            <person name="Baldrian P."/>
            <person name="Stursova M."/>
            <person name="Weitz H."/>
            <person name="Taylor A."/>
            <person name="Grigoriev I.V."/>
            <person name="Nagy L.G."/>
            <person name="Martin F."/>
            <person name="Kauserud H."/>
        </authorList>
    </citation>
    <scope>NUCLEOTIDE SEQUENCE</scope>
    <source>
        <strain evidence="7">CBHHK200</strain>
    </source>
</reference>
<feature type="transmembrane region" description="Helical" evidence="5">
    <location>
        <begin position="439"/>
        <end position="458"/>
    </location>
</feature>
<dbReference type="PANTHER" id="PTHR23502">
    <property type="entry name" value="MAJOR FACILITATOR SUPERFAMILY"/>
    <property type="match status" value="1"/>
</dbReference>
<dbReference type="Proteomes" id="UP001218188">
    <property type="component" value="Unassembled WGS sequence"/>
</dbReference>
<comment type="caution">
    <text evidence="7">The sequence shown here is derived from an EMBL/GenBank/DDBJ whole genome shotgun (WGS) entry which is preliminary data.</text>
</comment>
<dbReference type="GO" id="GO:0022857">
    <property type="term" value="F:transmembrane transporter activity"/>
    <property type="evidence" value="ECO:0007669"/>
    <property type="project" value="InterPro"/>
</dbReference>
<keyword evidence="2 5" id="KW-0812">Transmembrane</keyword>
<feature type="transmembrane region" description="Helical" evidence="5">
    <location>
        <begin position="254"/>
        <end position="276"/>
    </location>
</feature>
<dbReference type="Gene3D" id="1.20.1250.20">
    <property type="entry name" value="MFS general substrate transporter like domains"/>
    <property type="match status" value="1"/>
</dbReference>
<accession>A0AAD6X2W1</accession>
<feature type="transmembrane region" description="Helical" evidence="5">
    <location>
        <begin position="464"/>
        <end position="485"/>
    </location>
</feature>
<feature type="transmembrane region" description="Helical" evidence="5">
    <location>
        <begin position="126"/>
        <end position="147"/>
    </location>
</feature>
<dbReference type="InterPro" id="IPR005829">
    <property type="entry name" value="Sugar_transporter_CS"/>
</dbReference>
<keyword evidence="3 5" id="KW-1133">Transmembrane helix</keyword>
<evidence type="ECO:0000256" key="4">
    <source>
        <dbReference type="ARBA" id="ARBA00023136"/>
    </source>
</evidence>
<feature type="transmembrane region" description="Helical" evidence="5">
    <location>
        <begin position="524"/>
        <end position="545"/>
    </location>
</feature>
<dbReference type="PROSITE" id="PS50850">
    <property type="entry name" value="MFS"/>
    <property type="match status" value="1"/>
</dbReference>
<feature type="transmembrane region" description="Helical" evidence="5">
    <location>
        <begin position="167"/>
        <end position="187"/>
    </location>
</feature>
<proteinExistence type="predicted"/>
<feature type="transmembrane region" description="Helical" evidence="5">
    <location>
        <begin position="497"/>
        <end position="518"/>
    </location>
</feature>
<gene>
    <name evidence="7" type="ORF">C8F04DRAFT_1353089</name>
</gene>
<dbReference type="GO" id="GO:0140115">
    <property type="term" value="P:export across plasma membrane"/>
    <property type="evidence" value="ECO:0007669"/>
    <property type="project" value="UniProtKB-ARBA"/>
</dbReference>
<feature type="transmembrane region" description="Helical" evidence="5">
    <location>
        <begin position="282"/>
        <end position="303"/>
    </location>
</feature>
<dbReference type="FunFam" id="1.20.1250.20:FF:000011">
    <property type="entry name" value="MFS multidrug transporter, putative"/>
    <property type="match status" value="1"/>
</dbReference>
<feature type="transmembrane region" description="Helical" evidence="5">
    <location>
        <begin position="351"/>
        <end position="377"/>
    </location>
</feature>
<feature type="transmembrane region" description="Helical" evidence="5">
    <location>
        <begin position="397"/>
        <end position="418"/>
    </location>
</feature>
<dbReference type="Pfam" id="PF07690">
    <property type="entry name" value="MFS_1"/>
    <property type="match status" value="1"/>
</dbReference>
<dbReference type="InterPro" id="IPR020846">
    <property type="entry name" value="MFS_dom"/>
</dbReference>
<evidence type="ECO:0000256" key="1">
    <source>
        <dbReference type="ARBA" id="ARBA00004141"/>
    </source>
</evidence>
<dbReference type="CDD" id="cd17323">
    <property type="entry name" value="MFS_Tpo1_MDR_like"/>
    <property type="match status" value="1"/>
</dbReference>